<dbReference type="EMBL" id="JBIUZV010000001">
    <property type="protein sequence ID" value="MFJ3044631.1"/>
    <property type="molecule type" value="Genomic_DNA"/>
</dbReference>
<organism evidence="2 3">
    <name type="scientific">Herbaspirillum chlorophenolicum</name>
    <dbReference type="NCBI Taxonomy" id="211589"/>
    <lineage>
        <taxon>Bacteria</taxon>
        <taxon>Pseudomonadati</taxon>
        <taxon>Pseudomonadota</taxon>
        <taxon>Betaproteobacteria</taxon>
        <taxon>Burkholderiales</taxon>
        <taxon>Oxalobacteraceae</taxon>
        <taxon>Herbaspirillum</taxon>
    </lineage>
</organism>
<accession>A0ABW8EX22</accession>
<dbReference type="Proteomes" id="UP001617427">
    <property type="component" value="Unassembled WGS sequence"/>
</dbReference>
<feature type="region of interest" description="Disordered" evidence="1">
    <location>
        <begin position="1"/>
        <end position="23"/>
    </location>
</feature>
<dbReference type="RefSeq" id="WP_402698154.1">
    <property type="nucleotide sequence ID" value="NZ_JBIUZV010000001.1"/>
</dbReference>
<evidence type="ECO:0000313" key="2">
    <source>
        <dbReference type="EMBL" id="MFJ3044631.1"/>
    </source>
</evidence>
<evidence type="ECO:0000256" key="1">
    <source>
        <dbReference type="SAM" id="MobiDB-lite"/>
    </source>
</evidence>
<name>A0ABW8EX22_9BURK</name>
<proteinExistence type="predicted"/>
<protein>
    <submittedName>
        <fullName evidence="2">Uncharacterized protein</fullName>
    </submittedName>
</protein>
<sequence>MAVELTNESTNATAKTIAQQNSVNASAEEVDAFDVMFKMMKKGRDAGQQLV</sequence>
<keyword evidence="3" id="KW-1185">Reference proteome</keyword>
<gene>
    <name evidence="2" type="ORF">ACIPEN_02265</name>
</gene>
<reference evidence="2 3" key="1">
    <citation type="submission" date="2024-10" db="EMBL/GenBank/DDBJ databases">
        <title>The Natural Products Discovery Center: Release of the First 8490 Sequenced Strains for Exploring Actinobacteria Biosynthetic Diversity.</title>
        <authorList>
            <person name="Kalkreuter E."/>
            <person name="Kautsar S.A."/>
            <person name="Yang D."/>
            <person name="Bader C.D."/>
            <person name="Teijaro C.N."/>
            <person name="Fluegel L."/>
            <person name="Davis C.M."/>
            <person name="Simpson J.R."/>
            <person name="Lauterbach L."/>
            <person name="Steele A.D."/>
            <person name="Gui C."/>
            <person name="Meng S."/>
            <person name="Li G."/>
            <person name="Viehrig K."/>
            <person name="Ye F."/>
            <person name="Su P."/>
            <person name="Kiefer A.F."/>
            <person name="Nichols A."/>
            <person name="Cepeda A.J."/>
            <person name="Yan W."/>
            <person name="Fan B."/>
            <person name="Jiang Y."/>
            <person name="Adhikari A."/>
            <person name="Zheng C.-J."/>
            <person name="Schuster L."/>
            <person name="Cowan T.M."/>
            <person name="Smanski M.J."/>
            <person name="Chevrette M.G."/>
            <person name="De Carvalho L.P.S."/>
            <person name="Shen B."/>
        </authorList>
    </citation>
    <scope>NUCLEOTIDE SEQUENCE [LARGE SCALE GENOMIC DNA]</scope>
    <source>
        <strain evidence="2 3">NPDC087045</strain>
    </source>
</reference>
<evidence type="ECO:0000313" key="3">
    <source>
        <dbReference type="Proteomes" id="UP001617427"/>
    </source>
</evidence>
<comment type="caution">
    <text evidence="2">The sequence shown here is derived from an EMBL/GenBank/DDBJ whole genome shotgun (WGS) entry which is preliminary data.</text>
</comment>